<evidence type="ECO:0000256" key="5">
    <source>
        <dbReference type="ARBA" id="ARBA00022970"/>
    </source>
</evidence>
<evidence type="ECO:0000256" key="3">
    <source>
        <dbReference type="ARBA" id="ARBA00022475"/>
    </source>
</evidence>
<reference evidence="10 11" key="1">
    <citation type="submission" date="2019-04" db="EMBL/GenBank/DDBJ databases">
        <title>Microbes associate with the intestines of laboratory mice.</title>
        <authorList>
            <person name="Navarre W."/>
            <person name="Wong E."/>
            <person name="Huang K."/>
            <person name="Tropini C."/>
            <person name="Ng K."/>
            <person name="Yu B."/>
        </authorList>
    </citation>
    <scope>NUCLEOTIDE SEQUENCE [LARGE SCALE GENOMIC DNA]</scope>
    <source>
        <strain evidence="10 11">NM50_B9-20</strain>
    </source>
</reference>
<dbReference type="EMBL" id="SRYR01000002">
    <property type="protein sequence ID" value="TGY42687.1"/>
    <property type="molecule type" value="Genomic_DNA"/>
</dbReference>
<comment type="subcellular location">
    <subcellularLocation>
        <location evidence="1">Cell membrane</location>
        <topology evidence="1">Multi-pass membrane protein</topology>
    </subcellularLocation>
</comment>
<evidence type="ECO:0000256" key="1">
    <source>
        <dbReference type="ARBA" id="ARBA00004651"/>
    </source>
</evidence>
<feature type="transmembrane region" description="Helical" evidence="9">
    <location>
        <begin position="180"/>
        <end position="205"/>
    </location>
</feature>
<evidence type="ECO:0000256" key="6">
    <source>
        <dbReference type="ARBA" id="ARBA00022989"/>
    </source>
</evidence>
<evidence type="ECO:0000256" key="8">
    <source>
        <dbReference type="ARBA" id="ARBA00037998"/>
    </source>
</evidence>
<keyword evidence="5" id="KW-0029">Amino-acid transport</keyword>
<evidence type="ECO:0000256" key="9">
    <source>
        <dbReference type="SAM" id="Phobius"/>
    </source>
</evidence>
<dbReference type="OrthoDB" id="9807115at2"/>
<dbReference type="GO" id="GO:0005886">
    <property type="term" value="C:plasma membrane"/>
    <property type="evidence" value="ECO:0007669"/>
    <property type="project" value="UniProtKB-SubCell"/>
</dbReference>
<dbReference type="PANTHER" id="PTHR11795:SF450">
    <property type="entry name" value="ABC TRANSPORTER PERMEASE PROTEIN"/>
    <property type="match status" value="1"/>
</dbReference>
<dbReference type="PANTHER" id="PTHR11795">
    <property type="entry name" value="BRANCHED-CHAIN AMINO ACID TRANSPORT SYSTEM PERMEASE PROTEIN LIVH"/>
    <property type="match status" value="1"/>
</dbReference>
<dbReference type="CDD" id="cd06582">
    <property type="entry name" value="TM_PBP1_LivH_like"/>
    <property type="match status" value="1"/>
</dbReference>
<keyword evidence="2" id="KW-0813">Transport</keyword>
<dbReference type="RefSeq" id="WP_136006112.1">
    <property type="nucleotide sequence ID" value="NZ_SRYR01000002.1"/>
</dbReference>
<dbReference type="Proteomes" id="UP000306888">
    <property type="component" value="Unassembled WGS sequence"/>
</dbReference>
<feature type="transmembrane region" description="Helical" evidence="9">
    <location>
        <begin position="61"/>
        <end position="84"/>
    </location>
</feature>
<keyword evidence="4 9" id="KW-0812">Transmembrane</keyword>
<keyword evidence="3" id="KW-1003">Cell membrane</keyword>
<keyword evidence="11" id="KW-1185">Reference proteome</keyword>
<dbReference type="GO" id="GO:0022857">
    <property type="term" value="F:transmembrane transporter activity"/>
    <property type="evidence" value="ECO:0007669"/>
    <property type="project" value="InterPro"/>
</dbReference>
<evidence type="ECO:0000313" key="11">
    <source>
        <dbReference type="Proteomes" id="UP000306888"/>
    </source>
</evidence>
<gene>
    <name evidence="10" type="ORF">E5347_07705</name>
</gene>
<evidence type="ECO:0000313" key="10">
    <source>
        <dbReference type="EMBL" id="TGY42687.1"/>
    </source>
</evidence>
<accession>A0A4S2DKC1</accession>
<dbReference type="AlphaFoldDB" id="A0A4S2DKC1"/>
<comment type="similarity">
    <text evidence="8">Belongs to the binding-protein-dependent transport system permease family. LivHM subfamily.</text>
</comment>
<comment type="caution">
    <text evidence="10">The sequence shown here is derived from an EMBL/GenBank/DDBJ whole genome shotgun (WGS) entry which is preliminary data.</text>
</comment>
<feature type="transmembrane region" description="Helical" evidence="9">
    <location>
        <begin position="96"/>
        <end position="117"/>
    </location>
</feature>
<evidence type="ECO:0000256" key="7">
    <source>
        <dbReference type="ARBA" id="ARBA00023136"/>
    </source>
</evidence>
<dbReference type="InterPro" id="IPR001851">
    <property type="entry name" value="ABC_transp_permease"/>
</dbReference>
<evidence type="ECO:0000256" key="4">
    <source>
        <dbReference type="ARBA" id="ARBA00022692"/>
    </source>
</evidence>
<dbReference type="Pfam" id="PF02653">
    <property type="entry name" value="BPD_transp_2"/>
    <property type="match status" value="1"/>
</dbReference>
<feature type="transmembrane region" description="Helical" evidence="9">
    <location>
        <begin position="254"/>
        <end position="277"/>
    </location>
</feature>
<evidence type="ECO:0000256" key="2">
    <source>
        <dbReference type="ARBA" id="ARBA00022448"/>
    </source>
</evidence>
<feature type="transmembrane region" description="Helical" evidence="9">
    <location>
        <begin position="6"/>
        <end position="29"/>
    </location>
</feature>
<feature type="transmembrane region" description="Helical" evidence="9">
    <location>
        <begin position="225"/>
        <end position="247"/>
    </location>
</feature>
<proteinExistence type="inferred from homology"/>
<keyword evidence="7 9" id="KW-0472">Membrane</keyword>
<keyword evidence="6 9" id="KW-1133">Transmembrane helix</keyword>
<name>A0A4S2DKC1_9CLOT</name>
<protein>
    <submittedName>
        <fullName evidence="10">Branched-chain amino acid ABC transporter permease</fullName>
    </submittedName>
</protein>
<sequence>MDTFFQILFSSLETGSVYALAALGIIIIFRTSRTTNFAQGSIGMFNAFVATFGLIKLGLPAWGAALVGMVAAFLSGVLVDLVIIRKAKKSSPVAKQIITFGVIMLFLGVAPMIFGSTPLNFPKFIETGAIDIFGASISYNALLNITVGLIIMGILFYFLQNTKWGLAVRVTSSNEETARLMGVPTSLVTMGAWAIAAALGTLSALMLAPAITVNVSMMDNVQTNALIACVLGGFQTFYGPVIGAYIIGLGRNVLIYYVSSTWGEPLLFTLILLFIVLRPNGIIGKKIIKKV</sequence>
<feature type="transmembrane region" description="Helical" evidence="9">
    <location>
        <begin position="137"/>
        <end position="159"/>
    </location>
</feature>
<dbReference type="GO" id="GO:0006865">
    <property type="term" value="P:amino acid transport"/>
    <property type="evidence" value="ECO:0007669"/>
    <property type="project" value="UniProtKB-KW"/>
</dbReference>
<dbReference type="InterPro" id="IPR052157">
    <property type="entry name" value="BCAA_transport_permease"/>
</dbReference>
<organism evidence="10 11">
    <name type="scientific">Clostridium sartagoforme</name>
    <dbReference type="NCBI Taxonomy" id="84031"/>
    <lineage>
        <taxon>Bacteria</taxon>
        <taxon>Bacillati</taxon>
        <taxon>Bacillota</taxon>
        <taxon>Clostridia</taxon>
        <taxon>Eubacteriales</taxon>
        <taxon>Clostridiaceae</taxon>
        <taxon>Clostridium</taxon>
    </lineage>
</organism>